<protein>
    <submittedName>
        <fullName evidence="1">Uncharacterized protein</fullName>
    </submittedName>
</protein>
<proteinExistence type="predicted"/>
<sequence>MIYFFTKLDKFVDLRETQQTQGASSGALLDEHAIVNEVLGERRGHIKGLDEFRRAPLPPYIRPLHRRAPQVTFHQFFGDPQNDDPQFAMYEAQLHRMQQKIELLKNSISVIVPEENDNEDVDKGLEDV</sequence>
<gene>
    <name evidence="1" type="ORF">Adt_12278</name>
</gene>
<accession>A0ABD1UQB9</accession>
<dbReference type="AlphaFoldDB" id="A0ABD1UQB9"/>
<name>A0ABD1UQB9_9LAMI</name>
<organism evidence="1 2">
    <name type="scientific">Abeliophyllum distichum</name>
    <dbReference type="NCBI Taxonomy" id="126358"/>
    <lineage>
        <taxon>Eukaryota</taxon>
        <taxon>Viridiplantae</taxon>
        <taxon>Streptophyta</taxon>
        <taxon>Embryophyta</taxon>
        <taxon>Tracheophyta</taxon>
        <taxon>Spermatophyta</taxon>
        <taxon>Magnoliopsida</taxon>
        <taxon>eudicotyledons</taxon>
        <taxon>Gunneridae</taxon>
        <taxon>Pentapetalae</taxon>
        <taxon>asterids</taxon>
        <taxon>lamiids</taxon>
        <taxon>Lamiales</taxon>
        <taxon>Oleaceae</taxon>
        <taxon>Forsythieae</taxon>
        <taxon>Abeliophyllum</taxon>
    </lineage>
</organism>
<evidence type="ECO:0000313" key="2">
    <source>
        <dbReference type="Proteomes" id="UP001604336"/>
    </source>
</evidence>
<dbReference type="Proteomes" id="UP001604336">
    <property type="component" value="Unassembled WGS sequence"/>
</dbReference>
<dbReference type="EMBL" id="JBFOLK010000003">
    <property type="protein sequence ID" value="KAL2527224.1"/>
    <property type="molecule type" value="Genomic_DNA"/>
</dbReference>
<evidence type="ECO:0000313" key="1">
    <source>
        <dbReference type="EMBL" id="KAL2527224.1"/>
    </source>
</evidence>
<keyword evidence="2" id="KW-1185">Reference proteome</keyword>
<reference evidence="2" key="1">
    <citation type="submission" date="2024-07" db="EMBL/GenBank/DDBJ databases">
        <title>Two chromosome-level genome assemblies of Korean endemic species Abeliophyllum distichum and Forsythia ovata (Oleaceae).</title>
        <authorList>
            <person name="Jang H."/>
        </authorList>
    </citation>
    <scope>NUCLEOTIDE SEQUENCE [LARGE SCALE GENOMIC DNA]</scope>
</reference>
<comment type="caution">
    <text evidence="1">The sequence shown here is derived from an EMBL/GenBank/DDBJ whole genome shotgun (WGS) entry which is preliminary data.</text>
</comment>